<evidence type="ECO:0000313" key="1">
    <source>
        <dbReference type="EMBL" id="CAF1249582.1"/>
    </source>
</evidence>
<dbReference type="EMBL" id="CAJNOU010003029">
    <property type="protein sequence ID" value="CAF1366090.1"/>
    <property type="molecule type" value="Genomic_DNA"/>
</dbReference>
<accession>A0A819B569</accession>
<sequence length="73" mass="8367">MMNISLAVSDDDTPVLLNIEIKRLSDERIRFEMLTSIGNLSKENDFRASISELELQNLKMEFESRTGTESETN</sequence>
<evidence type="ECO:0000313" key="5">
    <source>
        <dbReference type="Proteomes" id="UP000663823"/>
    </source>
</evidence>
<evidence type="ECO:0000313" key="3">
    <source>
        <dbReference type="EMBL" id="CAF3567179.1"/>
    </source>
</evidence>
<dbReference type="Proteomes" id="UP000663889">
    <property type="component" value="Unassembled WGS sequence"/>
</dbReference>
<evidence type="ECO:0000313" key="4">
    <source>
        <dbReference type="EMBL" id="CAF3790937.1"/>
    </source>
</evidence>
<dbReference type="Proteomes" id="UP000663882">
    <property type="component" value="Unassembled WGS sequence"/>
</dbReference>
<dbReference type="EMBL" id="CAJOBE010000096">
    <property type="protein sequence ID" value="CAF3567179.1"/>
    <property type="molecule type" value="Genomic_DNA"/>
</dbReference>
<evidence type="ECO:0000313" key="2">
    <source>
        <dbReference type="EMBL" id="CAF1366090.1"/>
    </source>
</evidence>
<dbReference type="EMBL" id="CAJOAX010002363">
    <property type="protein sequence ID" value="CAF3790937.1"/>
    <property type="molecule type" value="Genomic_DNA"/>
</dbReference>
<gene>
    <name evidence="3" type="ORF">FNK824_LOCUS1755</name>
    <name evidence="4" type="ORF">OTI717_LOCUS17714</name>
    <name evidence="1" type="ORF">RFH988_LOCUS27100</name>
    <name evidence="2" type="ORF">SEV965_LOCUS29638</name>
</gene>
<dbReference type="AlphaFoldDB" id="A0A819B569"/>
<name>A0A819B569_9BILA</name>
<reference evidence="4" key="1">
    <citation type="submission" date="2021-02" db="EMBL/GenBank/DDBJ databases">
        <authorList>
            <person name="Nowell W R."/>
        </authorList>
    </citation>
    <scope>NUCLEOTIDE SEQUENCE</scope>
</reference>
<comment type="caution">
    <text evidence="4">The sequence shown here is derived from an EMBL/GenBank/DDBJ whole genome shotgun (WGS) entry which is preliminary data.</text>
</comment>
<dbReference type="Proteomes" id="UP000663823">
    <property type="component" value="Unassembled WGS sequence"/>
</dbReference>
<organism evidence="4 5">
    <name type="scientific">Rotaria sordida</name>
    <dbReference type="NCBI Taxonomy" id="392033"/>
    <lineage>
        <taxon>Eukaryota</taxon>
        <taxon>Metazoa</taxon>
        <taxon>Spiralia</taxon>
        <taxon>Gnathifera</taxon>
        <taxon>Rotifera</taxon>
        <taxon>Eurotatoria</taxon>
        <taxon>Bdelloidea</taxon>
        <taxon>Philodinida</taxon>
        <taxon>Philodinidae</taxon>
        <taxon>Rotaria</taxon>
    </lineage>
</organism>
<dbReference type="Proteomes" id="UP000663874">
    <property type="component" value="Unassembled WGS sequence"/>
</dbReference>
<proteinExistence type="predicted"/>
<dbReference type="EMBL" id="CAJNOO010002247">
    <property type="protein sequence ID" value="CAF1249582.1"/>
    <property type="molecule type" value="Genomic_DNA"/>
</dbReference>
<protein>
    <submittedName>
        <fullName evidence="4">Uncharacterized protein</fullName>
    </submittedName>
</protein>